<name>A0AA50DFQ2_9HYPH</name>
<dbReference type="AlphaFoldDB" id="A0AA50DFQ2"/>
<gene>
    <name evidence="1" type="ORF">Q9313_28055</name>
</gene>
<keyword evidence="1" id="KW-0614">Plasmid</keyword>
<keyword evidence="2" id="KW-1185">Reference proteome</keyword>
<proteinExistence type="predicted"/>
<organism evidence="1 2">
    <name type="scientific">Shinella sumterensis</name>
    <dbReference type="NCBI Taxonomy" id="1967501"/>
    <lineage>
        <taxon>Bacteria</taxon>
        <taxon>Pseudomonadati</taxon>
        <taxon>Pseudomonadota</taxon>
        <taxon>Alphaproteobacteria</taxon>
        <taxon>Hyphomicrobiales</taxon>
        <taxon>Rhizobiaceae</taxon>
        <taxon>Shinella</taxon>
    </lineage>
</organism>
<dbReference type="EMBL" id="CP132308">
    <property type="protein sequence ID" value="WLS01242.1"/>
    <property type="molecule type" value="Genomic_DNA"/>
</dbReference>
<sequence length="72" mass="7700">MDETTETMTISNRSDFALWAIERAKAIVAEEGGNLAIATRDQGDDEVAVSANALGQAIVNALLEVFDGLMEE</sequence>
<dbReference type="RefSeq" id="WP_226923736.1">
    <property type="nucleotide sequence ID" value="NZ_CP132308.1"/>
</dbReference>
<evidence type="ECO:0000313" key="2">
    <source>
        <dbReference type="Proteomes" id="UP001234585"/>
    </source>
</evidence>
<dbReference type="Proteomes" id="UP001234585">
    <property type="component" value="Plasmid unnamed6"/>
</dbReference>
<evidence type="ECO:0000313" key="1">
    <source>
        <dbReference type="EMBL" id="WLS01242.1"/>
    </source>
</evidence>
<reference evidence="1 2" key="1">
    <citation type="submission" date="2023-08" db="EMBL/GenBank/DDBJ databases">
        <title>Pathogen: clinical or host-associated sample.</title>
        <authorList>
            <person name="Hergert J."/>
            <person name="Casey R."/>
            <person name="Wagner J."/>
            <person name="Young E.L."/>
            <person name="Oakeson K.F."/>
        </authorList>
    </citation>
    <scope>NUCLEOTIDE SEQUENCE [LARGE SCALE GENOMIC DNA]</scope>
    <source>
        <strain evidence="1 2">1760953</strain>
        <plasmid evidence="1 2">unnamed6</plasmid>
    </source>
</reference>
<accession>A0AA50DFQ2</accession>
<protein>
    <submittedName>
        <fullName evidence="1">Uncharacterized protein</fullName>
    </submittedName>
</protein>
<geneLocation type="plasmid" evidence="1 2">
    <name>unnamed6</name>
</geneLocation>